<dbReference type="GO" id="GO:0022857">
    <property type="term" value="F:transmembrane transporter activity"/>
    <property type="evidence" value="ECO:0007669"/>
    <property type="project" value="InterPro"/>
</dbReference>
<feature type="transmembrane region" description="Helical" evidence="6">
    <location>
        <begin position="227"/>
        <end position="246"/>
    </location>
</feature>
<name>A0A0F7F7W0_PAEDU</name>
<dbReference type="PATRIC" id="fig|1333534.5.peg.1287"/>
<evidence type="ECO:0000256" key="6">
    <source>
        <dbReference type="SAM" id="Phobius"/>
    </source>
</evidence>
<keyword evidence="3 6" id="KW-0812">Transmembrane</keyword>
<dbReference type="AlphaFoldDB" id="A0A0F7F7W0"/>
<dbReference type="GO" id="GO:0005886">
    <property type="term" value="C:plasma membrane"/>
    <property type="evidence" value="ECO:0007669"/>
    <property type="project" value="UniProtKB-SubCell"/>
</dbReference>
<dbReference type="Proteomes" id="UP000034189">
    <property type="component" value="Chromosome"/>
</dbReference>
<sequence length="456" mass="50196">MEAISEIEILNAREKSFNEKLIVPFWSLAAMLVVMNTTMFNVALPRVAHEFSLTPTVASWIVTAYSIIFGIATITYSRLTDFLPIRKMVLFGAFLLVLSSLLGYFAHTFILLMTARIFQAIGAAAFPGLGYVLFSRYIPKERRGSAMSFIASGTSLGFGLGPVVGGALTQYLGWNFLFVMTAAVLFITPIFNRHVPMEEKRSVQFDIAGSLLVAASITGLLLFVTTFALWALLISLITMGLLWWHINRIRSPFIHPELLRQKRFRQLLSISFTAYFINFATLFAMPILLAQVFHRSPVEIGLIIFPGAIVTAFASRQIGKIIDRVGNGIVSKWGAGFLLLSVILFATVASLSAYGVLISYFFMSLGFSSLTASNSNEISHYLSLEHMGAGMGMNQLGGFFGGAFGVGITGMLIVLQKGTEMASVFQNIYLGLCLLPLISLYLLHKYEQQARGLMKS</sequence>
<dbReference type="EMBL" id="CP011114">
    <property type="protein sequence ID" value="AKG34162.1"/>
    <property type="molecule type" value="Genomic_DNA"/>
</dbReference>
<feature type="transmembrane region" description="Helical" evidence="6">
    <location>
        <begin position="146"/>
        <end position="165"/>
    </location>
</feature>
<feature type="transmembrane region" description="Helical" evidence="6">
    <location>
        <begin position="88"/>
        <end position="111"/>
    </location>
</feature>
<feature type="transmembrane region" description="Helical" evidence="6">
    <location>
        <begin position="203"/>
        <end position="221"/>
    </location>
</feature>
<dbReference type="RefSeq" id="WP_025694911.1">
    <property type="nucleotide sequence ID" value="NZ_ASQQ01000203.1"/>
</dbReference>
<feature type="transmembrane region" description="Helical" evidence="6">
    <location>
        <begin position="427"/>
        <end position="444"/>
    </location>
</feature>
<dbReference type="Pfam" id="PF07690">
    <property type="entry name" value="MFS_1"/>
    <property type="match status" value="1"/>
</dbReference>
<dbReference type="PANTHER" id="PTHR42718">
    <property type="entry name" value="MAJOR FACILITATOR SUPERFAMILY MULTIDRUG TRANSPORTER MFSC"/>
    <property type="match status" value="1"/>
</dbReference>
<feature type="transmembrane region" description="Helical" evidence="6">
    <location>
        <begin position="335"/>
        <end position="363"/>
    </location>
</feature>
<reference evidence="8 9" key="2">
    <citation type="journal article" date="2016" name="Genome Announc.">
        <title>Genome Sequence of a Gram-Positive Diazotroph, Paenibacillus durus Type Strain ATCC 35681.</title>
        <authorList>
            <person name="Halim M.A."/>
            <person name="Rahman A.Y."/>
            <person name="Sim K.S."/>
            <person name="Yam H.C."/>
            <person name="Rahim A.A."/>
            <person name="Ghazali A.H."/>
            <person name="Najimudin N."/>
        </authorList>
    </citation>
    <scope>NUCLEOTIDE SEQUENCE [LARGE SCALE GENOMIC DNA]</scope>
    <source>
        <strain evidence="8 9">ATCC 35681</strain>
    </source>
</reference>
<accession>A0A0F7F7W0</accession>
<evidence type="ECO:0000256" key="5">
    <source>
        <dbReference type="ARBA" id="ARBA00023136"/>
    </source>
</evidence>
<feature type="transmembrane region" description="Helical" evidence="6">
    <location>
        <begin position="267"/>
        <end position="290"/>
    </location>
</feature>
<dbReference type="InterPro" id="IPR011701">
    <property type="entry name" value="MFS"/>
</dbReference>
<keyword evidence="5 6" id="KW-0472">Membrane</keyword>
<dbReference type="InterPro" id="IPR036259">
    <property type="entry name" value="MFS_trans_sf"/>
</dbReference>
<dbReference type="SUPFAM" id="SSF103473">
    <property type="entry name" value="MFS general substrate transporter"/>
    <property type="match status" value="1"/>
</dbReference>
<evidence type="ECO:0000313" key="8">
    <source>
        <dbReference type="EMBL" id="AKG34162.1"/>
    </source>
</evidence>
<dbReference type="PANTHER" id="PTHR42718:SF9">
    <property type="entry name" value="MAJOR FACILITATOR SUPERFAMILY MULTIDRUG TRANSPORTER MFSC"/>
    <property type="match status" value="1"/>
</dbReference>
<evidence type="ECO:0000256" key="4">
    <source>
        <dbReference type="ARBA" id="ARBA00022989"/>
    </source>
</evidence>
<feature type="transmembrane region" description="Helical" evidence="6">
    <location>
        <begin position="396"/>
        <end position="415"/>
    </location>
</feature>
<dbReference type="PROSITE" id="PS50850">
    <property type="entry name" value="MFS"/>
    <property type="match status" value="1"/>
</dbReference>
<keyword evidence="4 6" id="KW-1133">Transmembrane helix</keyword>
<dbReference type="OrthoDB" id="2403626at2"/>
<evidence type="ECO:0000313" key="9">
    <source>
        <dbReference type="Proteomes" id="UP000034189"/>
    </source>
</evidence>
<dbReference type="InterPro" id="IPR020846">
    <property type="entry name" value="MFS_dom"/>
</dbReference>
<keyword evidence="2" id="KW-0813">Transport</keyword>
<protein>
    <submittedName>
        <fullName evidence="8">Tetracycline resistance protein TetA</fullName>
    </submittedName>
</protein>
<feature type="transmembrane region" description="Helical" evidence="6">
    <location>
        <begin position="56"/>
        <end position="76"/>
    </location>
</feature>
<organism evidence="8 9">
    <name type="scientific">Paenibacillus durus ATCC 35681</name>
    <dbReference type="NCBI Taxonomy" id="1333534"/>
    <lineage>
        <taxon>Bacteria</taxon>
        <taxon>Bacillati</taxon>
        <taxon>Bacillota</taxon>
        <taxon>Bacilli</taxon>
        <taxon>Bacillales</taxon>
        <taxon>Paenibacillaceae</taxon>
        <taxon>Paenibacillus</taxon>
    </lineage>
</organism>
<evidence type="ECO:0000256" key="2">
    <source>
        <dbReference type="ARBA" id="ARBA00022448"/>
    </source>
</evidence>
<proteinExistence type="predicted"/>
<evidence type="ECO:0000256" key="3">
    <source>
        <dbReference type="ARBA" id="ARBA00022692"/>
    </source>
</evidence>
<feature type="transmembrane region" description="Helical" evidence="6">
    <location>
        <begin position="21"/>
        <end position="44"/>
    </location>
</feature>
<feature type="transmembrane region" description="Helical" evidence="6">
    <location>
        <begin position="117"/>
        <end position="134"/>
    </location>
</feature>
<dbReference type="Gene3D" id="1.20.1250.20">
    <property type="entry name" value="MFS general substrate transporter like domains"/>
    <property type="match status" value="1"/>
</dbReference>
<evidence type="ECO:0000256" key="1">
    <source>
        <dbReference type="ARBA" id="ARBA00004651"/>
    </source>
</evidence>
<dbReference type="HOGENOM" id="CLU_000960_3_0_9"/>
<comment type="subcellular location">
    <subcellularLocation>
        <location evidence="1">Cell membrane</location>
        <topology evidence="1">Multi-pass membrane protein</topology>
    </subcellularLocation>
</comment>
<gene>
    <name evidence="8" type="ORF">VK70_05875</name>
</gene>
<evidence type="ECO:0000259" key="7">
    <source>
        <dbReference type="PROSITE" id="PS50850"/>
    </source>
</evidence>
<feature type="transmembrane region" description="Helical" evidence="6">
    <location>
        <begin position="171"/>
        <end position="191"/>
    </location>
</feature>
<feature type="transmembrane region" description="Helical" evidence="6">
    <location>
        <begin position="296"/>
        <end position="314"/>
    </location>
</feature>
<dbReference type="Gene3D" id="1.20.1720.10">
    <property type="entry name" value="Multidrug resistance protein D"/>
    <property type="match status" value="1"/>
</dbReference>
<dbReference type="CDD" id="cd17321">
    <property type="entry name" value="MFS_MMR_MDR_like"/>
    <property type="match status" value="1"/>
</dbReference>
<reference evidence="8 9" key="1">
    <citation type="submission" date="2015-03" db="EMBL/GenBank/DDBJ databases">
        <authorList>
            <person name="Abdul Halim M."/>
        </authorList>
    </citation>
    <scope>NUCLEOTIDE SEQUENCE [LARGE SCALE GENOMIC DNA]</scope>
    <source>
        <strain evidence="8 9">ATCC 35681</strain>
    </source>
</reference>
<feature type="domain" description="Major facilitator superfamily (MFS) profile" evidence="7">
    <location>
        <begin position="22"/>
        <end position="451"/>
    </location>
</feature>
<dbReference type="PRINTS" id="PR01036">
    <property type="entry name" value="TCRTETB"/>
</dbReference>